<sequence length="158" mass="17922">MRIRRLSETDLSAFVDELYLPFAREMAALDDYNALADEERVRESNVAYRRDQLSKRDTRIWVAETEDGTLAGYACASVTEAPPIFARGATLSVSELYVVPEHRSAGVADDLLDRASAWGDERDCERLGLSVNAENERARAFYERHGLTVRRLKLDRPL</sequence>
<dbReference type="Pfam" id="PF00583">
    <property type="entry name" value="Acetyltransf_1"/>
    <property type="match status" value="1"/>
</dbReference>
<dbReference type="GO" id="GO:0016747">
    <property type="term" value="F:acyltransferase activity, transferring groups other than amino-acyl groups"/>
    <property type="evidence" value="ECO:0007669"/>
    <property type="project" value="InterPro"/>
</dbReference>
<dbReference type="PROSITE" id="PS51186">
    <property type="entry name" value="GNAT"/>
    <property type="match status" value="1"/>
</dbReference>
<name>A0A9E7U9H9_9EURY</name>
<dbReference type="EMBL" id="CP104003">
    <property type="protein sequence ID" value="UWM55966.1"/>
    <property type="molecule type" value="Genomic_DNA"/>
</dbReference>
<dbReference type="InterPro" id="IPR000182">
    <property type="entry name" value="GNAT_dom"/>
</dbReference>
<proteinExistence type="predicted"/>
<dbReference type="GeneID" id="74942091"/>
<evidence type="ECO:0000259" key="1">
    <source>
        <dbReference type="PROSITE" id="PS51186"/>
    </source>
</evidence>
<gene>
    <name evidence="2" type="ORF">N0B31_06675</name>
</gene>
<dbReference type="CDD" id="cd04301">
    <property type="entry name" value="NAT_SF"/>
    <property type="match status" value="1"/>
</dbReference>
<accession>A0A9E7U9H9</accession>
<organism evidence="2 3">
    <name type="scientific">Salinirubellus salinus</name>
    <dbReference type="NCBI Taxonomy" id="1364945"/>
    <lineage>
        <taxon>Archaea</taxon>
        <taxon>Methanobacteriati</taxon>
        <taxon>Methanobacteriota</taxon>
        <taxon>Stenosarchaea group</taxon>
        <taxon>Halobacteria</taxon>
        <taxon>Halobacteriales</taxon>
        <taxon>Natronomonadaceae</taxon>
        <taxon>Salinirubellus</taxon>
    </lineage>
</organism>
<evidence type="ECO:0000313" key="3">
    <source>
        <dbReference type="Proteomes" id="UP001057580"/>
    </source>
</evidence>
<dbReference type="RefSeq" id="WP_260595086.1">
    <property type="nucleotide sequence ID" value="NZ_CP104003.1"/>
</dbReference>
<reference evidence="2" key="1">
    <citation type="submission" date="2022-09" db="EMBL/GenBank/DDBJ databases">
        <title>Diverse halophilic archaea isolated from saline environments.</title>
        <authorList>
            <person name="Cui H.-L."/>
        </authorList>
    </citation>
    <scope>NUCLEOTIDE SEQUENCE</scope>
    <source>
        <strain evidence="2">ZS-35-S2</strain>
    </source>
</reference>
<evidence type="ECO:0000313" key="2">
    <source>
        <dbReference type="EMBL" id="UWM55966.1"/>
    </source>
</evidence>
<keyword evidence="3" id="KW-1185">Reference proteome</keyword>
<feature type="domain" description="N-acetyltransferase" evidence="1">
    <location>
        <begin position="1"/>
        <end position="158"/>
    </location>
</feature>
<dbReference type="SUPFAM" id="SSF55729">
    <property type="entry name" value="Acyl-CoA N-acyltransferases (Nat)"/>
    <property type="match status" value="1"/>
</dbReference>
<protein>
    <submittedName>
        <fullName evidence="2">GNAT family N-acetyltransferase</fullName>
    </submittedName>
</protein>
<dbReference type="InterPro" id="IPR016181">
    <property type="entry name" value="Acyl_CoA_acyltransferase"/>
</dbReference>
<dbReference type="Gene3D" id="3.40.630.30">
    <property type="match status" value="1"/>
</dbReference>
<dbReference type="KEGG" id="ssai:N0B31_06675"/>
<dbReference type="Proteomes" id="UP001057580">
    <property type="component" value="Chromosome"/>
</dbReference>
<dbReference type="PANTHER" id="PTHR43072">
    <property type="entry name" value="N-ACETYLTRANSFERASE"/>
    <property type="match status" value="1"/>
</dbReference>
<dbReference type="AlphaFoldDB" id="A0A9E7U9H9"/>